<feature type="region of interest" description="Disordered" evidence="9">
    <location>
        <begin position="277"/>
        <end position="296"/>
    </location>
</feature>
<evidence type="ECO:0000313" key="11">
    <source>
        <dbReference type="EMBL" id="KER23251.1"/>
    </source>
</evidence>
<dbReference type="STRING" id="6198.A0A074Z7T7"/>
<evidence type="ECO:0000256" key="8">
    <source>
        <dbReference type="ARBA" id="ARBA00022927"/>
    </source>
</evidence>
<dbReference type="GO" id="GO:0015031">
    <property type="term" value="P:protein transport"/>
    <property type="evidence" value="ECO:0007669"/>
    <property type="project" value="UniProtKB-KW"/>
</dbReference>
<evidence type="ECO:0000256" key="9">
    <source>
        <dbReference type="SAM" id="MobiDB-lite"/>
    </source>
</evidence>
<dbReference type="InterPro" id="IPR033961">
    <property type="entry name" value="Exo84"/>
</dbReference>
<dbReference type="AlphaFoldDB" id="A0A074Z7T7"/>
<dbReference type="InterPro" id="IPR001849">
    <property type="entry name" value="PH_domain"/>
</dbReference>
<dbReference type="GeneID" id="20323002"/>
<feature type="compositionally biased region" description="Polar residues" evidence="9">
    <location>
        <begin position="277"/>
        <end position="290"/>
    </location>
</feature>
<evidence type="ECO:0000313" key="12">
    <source>
        <dbReference type="Proteomes" id="UP000054324"/>
    </source>
</evidence>
<feature type="domain" description="PH" evidence="10">
    <location>
        <begin position="150"/>
        <end position="253"/>
    </location>
</feature>
<dbReference type="Gene3D" id="2.30.29.30">
    <property type="entry name" value="Pleckstrin-homology domain (PH domain)/Phosphotyrosine-binding domain (PTB)"/>
    <property type="match status" value="1"/>
</dbReference>
<dbReference type="SUPFAM" id="SSF74788">
    <property type="entry name" value="Cullin repeat-like"/>
    <property type="match status" value="1"/>
</dbReference>
<dbReference type="Proteomes" id="UP000054324">
    <property type="component" value="Unassembled WGS sequence"/>
</dbReference>
<protein>
    <recommendedName>
        <fullName evidence="5">Exocyst complex component 8</fullName>
    </recommendedName>
</protein>
<evidence type="ECO:0000256" key="3">
    <source>
        <dbReference type="ARBA" id="ARBA00004624"/>
    </source>
</evidence>
<feature type="region of interest" description="Disordered" evidence="9">
    <location>
        <begin position="334"/>
        <end position="367"/>
    </location>
</feature>
<dbReference type="GO" id="GO:0006887">
    <property type="term" value="P:exocytosis"/>
    <property type="evidence" value="ECO:0007669"/>
    <property type="project" value="UniProtKB-KW"/>
</dbReference>
<comment type="similarity">
    <text evidence="4">Belongs to the EXO84 family.</text>
</comment>
<reference evidence="11 12" key="1">
    <citation type="submission" date="2013-11" db="EMBL/GenBank/DDBJ databases">
        <title>Opisthorchis viverrini - life in the bile duct.</title>
        <authorList>
            <person name="Young N.D."/>
            <person name="Nagarajan N."/>
            <person name="Lin S.J."/>
            <person name="Korhonen P.K."/>
            <person name="Jex A.R."/>
            <person name="Hall R.S."/>
            <person name="Safavi-Hemami H."/>
            <person name="Kaewkong W."/>
            <person name="Bertrand D."/>
            <person name="Gao S."/>
            <person name="Seet Q."/>
            <person name="Wongkham S."/>
            <person name="Teh B.T."/>
            <person name="Wongkham C."/>
            <person name="Intapan P.M."/>
            <person name="Maleewong W."/>
            <person name="Yang X."/>
            <person name="Hu M."/>
            <person name="Wang Z."/>
            <person name="Hofmann A."/>
            <person name="Sternberg P.W."/>
            <person name="Tan P."/>
            <person name="Wang J."/>
            <person name="Gasser R.B."/>
        </authorList>
    </citation>
    <scope>NUCLEOTIDE SEQUENCE [LARGE SCALE GENOMIC DNA]</scope>
</reference>
<dbReference type="PANTHER" id="PTHR21426">
    <property type="entry name" value="EXOCYST COMPLEX COMPONENT 8"/>
    <property type="match status" value="1"/>
</dbReference>
<dbReference type="EMBL" id="KL596858">
    <property type="protein sequence ID" value="KER23251.1"/>
    <property type="molecule type" value="Genomic_DNA"/>
</dbReference>
<comment type="subcellular location">
    <subcellularLocation>
        <location evidence="3">Cell projection</location>
        <location evidence="3">Growth cone</location>
    </subcellularLocation>
    <subcellularLocation>
        <location evidence="2">Cytoplasm</location>
        <location evidence="2">Perinuclear region</location>
    </subcellularLocation>
</comment>
<dbReference type="Pfam" id="PF08700">
    <property type="entry name" value="VPS51_Exo84_N"/>
    <property type="match status" value="1"/>
</dbReference>
<dbReference type="OrthoDB" id="642193at2759"/>
<dbReference type="Pfam" id="PF16528">
    <property type="entry name" value="Exo84_C"/>
    <property type="match status" value="1"/>
</dbReference>
<dbReference type="InterPro" id="IPR016159">
    <property type="entry name" value="Cullin_repeat-like_dom_sf"/>
</dbReference>
<name>A0A074Z7T7_OPIVI</name>
<evidence type="ECO:0000256" key="2">
    <source>
        <dbReference type="ARBA" id="ARBA00004556"/>
    </source>
</evidence>
<keyword evidence="7" id="KW-0268">Exocytosis</keyword>
<dbReference type="PANTHER" id="PTHR21426:SF12">
    <property type="entry name" value="EXOCYST COMPLEX COMPONENT 8"/>
    <property type="match status" value="1"/>
</dbReference>
<dbReference type="GO" id="GO:0030426">
    <property type="term" value="C:growth cone"/>
    <property type="evidence" value="ECO:0007669"/>
    <property type="project" value="UniProtKB-SubCell"/>
</dbReference>
<dbReference type="Gene3D" id="1.20.58.1210">
    <property type="entry name" value="Exo84p, N-terminal helical domain"/>
    <property type="match status" value="1"/>
</dbReference>
<sequence>MAEPGGLRRVFANPNFDVKRFVRNNQSNDAMVDFLSNLSEEASSKMKQVIFENYKLFIKAGKAASELDAAMHQIHRDFTEKRRVMNALTETCLFNEVIPGLSEEEPAAKSTGSLPALGKKLSEFADAPVKMLVDVVEEIAQLTDDATRCVIFDGEVNELSVDTYSFICVARLFLLNDVLVVAYTQSGRAATCRYRVQTVYPLDTVSVVALPPHDRWQRSTDAFKVTANMGTRVFQSPEQQTWVRVLEEAIHTYTASLGDQTRQDSSVVHYGIGESDSLSMGDSAATQLPSGTGPPRGTFKMPVYAIPLSAASVESVRETIKALNSTLPECSDLLTLPADLPSPTPSRKNPFGDQSQSQPSPSVASTPKHPMAWLWDVPEDLDVAISERDFVRATELAVKAREQIDLLLTTTDLNENSAMNSDKLDEILDSKPRSEWLTLSQKIYKNEVSLSEALQYELMTAADRHSAPRSISAPVSQLVSLGKGTLAAQLFLAYRSNLMARTLTRGVRQEGNQLVYLNRLSFAFHRGVVETDAQWRSAVVKPLMERTLKMSGTSGNQERISMNLLSARFCSWVLEEADKFSQQLRVILVDSRSITFHSMALAAHRMIAHAERVTELVGVDIRSLLQANLSRTWRLAAEAQAHVLRDAVKHRAKQENWEPITNKSISDQEQYTKELYDLGLLNRNSTGTSLPLTIGTCQFVRSLYYFVRSAIRLHTDELIAPFSQCIANIIRAELENYEAVLQDAELGTRKPFVLMNLEFIAQQAIPKLVKPLNCLQYQAVQEVIEGLNQLLECSR</sequence>
<dbReference type="KEGG" id="ovi:T265_08823"/>
<dbReference type="SMART" id="SM00233">
    <property type="entry name" value="PH"/>
    <property type="match status" value="1"/>
</dbReference>
<dbReference type="InterPro" id="IPR032403">
    <property type="entry name" value="Exo84_C"/>
</dbReference>
<evidence type="ECO:0000256" key="7">
    <source>
        <dbReference type="ARBA" id="ARBA00022483"/>
    </source>
</evidence>
<evidence type="ECO:0000259" key="10">
    <source>
        <dbReference type="SMART" id="SM00233"/>
    </source>
</evidence>
<dbReference type="InterPro" id="IPR042561">
    <property type="entry name" value="Exo84_C_1"/>
</dbReference>
<dbReference type="RefSeq" id="XP_009172999.1">
    <property type="nucleotide sequence ID" value="XM_009174735.1"/>
</dbReference>
<keyword evidence="8" id="KW-0653">Protein transport</keyword>
<keyword evidence="12" id="KW-1185">Reference proteome</keyword>
<keyword evidence="6" id="KW-0813">Transport</keyword>
<accession>A0A074Z7T7</accession>
<dbReference type="GO" id="GO:0006893">
    <property type="term" value="P:Golgi to plasma membrane transport"/>
    <property type="evidence" value="ECO:0007669"/>
    <property type="project" value="TreeGrafter"/>
</dbReference>
<dbReference type="GO" id="GO:0048471">
    <property type="term" value="C:perinuclear region of cytoplasm"/>
    <property type="evidence" value="ECO:0007669"/>
    <property type="project" value="UniProtKB-SubCell"/>
</dbReference>
<dbReference type="SUPFAM" id="SSF50729">
    <property type="entry name" value="PH domain-like"/>
    <property type="match status" value="1"/>
</dbReference>
<dbReference type="GO" id="GO:0000145">
    <property type="term" value="C:exocyst"/>
    <property type="evidence" value="ECO:0007669"/>
    <property type="project" value="InterPro"/>
</dbReference>
<organism evidence="11 12">
    <name type="scientific">Opisthorchis viverrini</name>
    <name type="common">Southeast Asian liver fluke</name>
    <dbReference type="NCBI Taxonomy" id="6198"/>
    <lineage>
        <taxon>Eukaryota</taxon>
        <taxon>Metazoa</taxon>
        <taxon>Spiralia</taxon>
        <taxon>Lophotrochozoa</taxon>
        <taxon>Platyhelminthes</taxon>
        <taxon>Trematoda</taxon>
        <taxon>Digenea</taxon>
        <taxon>Opisthorchiida</taxon>
        <taxon>Opisthorchiata</taxon>
        <taxon>Opisthorchiidae</taxon>
        <taxon>Opisthorchis</taxon>
    </lineage>
</organism>
<evidence type="ECO:0000256" key="4">
    <source>
        <dbReference type="ARBA" id="ARBA00007210"/>
    </source>
</evidence>
<evidence type="ECO:0000256" key="5">
    <source>
        <dbReference type="ARBA" id="ARBA00017509"/>
    </source>
</evidence>
<proteinExistence type="inferred from homology"/>
<evidence type="ECO:0000256" key="6">
    <source>
        <dbReference type="ARBA" id="ARBA00022448"/>
    </source>
</evidence>
<evidence type="ECO:0000256" key="1">
    <source>
        <dbReference type="ARBA" id="ARBA00002660"/>
    </source>
</evidence>
<comment type="function">
    <text evidence="1">Component of the exocyst complex involved in the docking of exocytic vesicles with fusion sites on the plasma membrane.</text>
</comment>
<gene>
    <name evidence="11" type="ORF">T265_08823</name>
</gene>
<dbReference type="InterPro" id="IPR011993">
    <property type="entry name" value="PH-like_dom_sf"/>
</dbReference>
<dbReference type="CTD" id="20323002"/>